<protein>
    <submittedName>
        <fullName evidence="1">Uncharacterized protein</fullName>
    </submittedName>
</protein>
<dbReference type="AlphaFoldDB" id="A0AA35SMQ7"/>
<name>A0AA35SMQ7_GEOBA</name>
<dbReference type="EMBL" id="CASHTH010002578">
    <property type="protein sequence ID" value="CAI8031953.1"/>
    <property type="molecule type" value="Genomic_DNA"/>
</dbReference>
<reference evidence="1" key="1">
    <citation type="submission" date="2023-03" db="EMBL/GenBank/DDBJ databases">
        <authorList>
            <person name="Steffen K."/>
            <person name="Cardenas P."/>
        </authorList>
    </citation>
    <scope>NUCLEOTIDE SEQUENCE</scope>
</reference>
<evidence type="ECO:0000313" key="1">
    <source>
        <dbReference type="EMBL" id="CAI8031953.1"/>
    </source>
</evidence>
<accession>A0AA35SMQ7</accession>
<keyword evidence="2" id="KW-1185">Reference proteome</keyword>
<dbReference type="Proteomes" id="UP001174909">
    <property type="component" value="Unassembled WGS sequence"/>
</dbReference>
<gene>
    <name evidence="1" type="ORF">GBAR_LOCUS18095</name>
</gene>
<evidence type="ECO:0000313" key="2">
    <source>
        <dbReference type="Proteomes" id="UP001174909"/>
    </source>
</evidence>
<comment type="caution">
    <text evidence="1">The sequence shown here is derived from an EMBL/GenBank/DDBJ whole genome shotgun (WGS) entry which is preliminary data.</text>
</comment>
<organism evidence="1 2">
    <name type="scientific">Geodia barretti</name>
    <name type="common">Barrett's horny sponge</name>
    <dbReference type="NCBI Taxonomy" id="519541"/>
    <lineage>
        <taxon>Eukaryota</taxon>
        <taxon>Metazoa</taxon>
        <taxon>Porifera</taxon>
        <taxon>Demospongiae</taxon>
        <taxon>Heteroscleromorpha</taxon>
        <taxon>Tetractinellida</taxon>
        <taxon>Astrophorina</taxon>
        <taxon>Geodiidae</taxon>
        <taxon>Geodia</taxon>
    </lineage>
</organism>
<sequence length="41" mass="4738">MLLGLRCCHFHNVNQCTTSSFMRDNDTLTTTFAALIFISQW</sequence>
<proteinExistence type="predicted"/>